<organism evidence="2 3">
    <name type="scientific">Paraglomus occultum</name>
    <dbReference type="NCBI Taxonomy" id="144539"/>
    <lineage>
        <taxon>Eukaryota</taxon>
        <taxon>Fungi</taxon>
        <taxon>Fungi incertae sedis</taxon>
        <taxon>Mucoromycota</taxon>
        <taxon>Glomeromycotina</taxon>
        <taxon>Glomeromycetes</taxon>
        <taxon>Paraglomerales</taxon>
        <taxon>Paraglomeraceae</taxon>
        <taxon>Paraglomus</taxon>
    </lineage>
</organism>
<dbReference type="AlphaFoldDB" id="A0A9N8WNG9"/>
<feature type="coiled-coil region" evidence="1">
    <location>
        <begin position="357"/>
        <end position="384"/>
    </location>
</feature>
<dbReference type="OrthoDB" id="2338686at2759"/>
<evidence type="ECO:0000313" key="3">
    <source>
        <dbReference type="Proteomes" id="UP000789572"/>
    </source>
</evidence>
<evidence type="ECO:0000256" key="1">
    <source>
        <dbReference type="SAM" id="Coils"/>
    </source>
</evidence>
<keyword evidence="1" id="KW-0175">Coiled coil</keyword>
<accession>A0A9N8WNG9</accession>
<name>A0A9N8WNG9_9GLOM</name>
<dbReference type="Proteomes" id="UP000789572">
    <property type="component" value="Unassembled WGS sequence"/>
</dbReference>
<dbReference type="EMBL" id="CAJVPJ010000179">
    <property type="protein sequence ID" value="CAG8491274.1"/>
    <property type="molecule type" value="Genomic_DNA"/>
</dbReference>
<reference evidence="2" key="1">
    <citation type="submission" date="2021-06" db="EMBL/GenBank/DDBJ databases">
        <authorList>
            <person name="Kallberg Y."/>
            <person name="Tangrot J."/>
            <person name="Rosling A."/>
        </authorList>
    </citation>
    <scope>NUCLEOTIDE SEQUENCE</scope>
    <source>
        <strain evidence="2">IA702</strain>
    </source>
</reference>
<protein>
    <submittedName>
        <fullName evidence="2">10639_t:CDS:1</fullName>
    </submittedName>
</protein>
<comment type="caution">
    <text evidence="2">The sequence shown here is derived from an EMBL/GenBank/DDBJ whole genome shotgun (WGS) entry which is preliminary data.</text>
</comment>
<sequence length="392" mass="44953">MPVCTSCHQTKQDEAFFHKNKKWKTCQSCIEQRAAKKARTKRKREEEAVAIANSGSNEEEPLRVSLKSVTLMELAEFVANEVRTVAANPQPTNPDGINQGLNLRVALNLTGSITGNENPKEVARWIVEEIERADEYNWTYNCMNTSMRHKDVAKFYYVCSQSMVAMKEYKQGSNRKRMERFPCQGKMQMKIDLPAAEAMLEIHHGILHSRPVIASDISEECKKEIEQNLGLNPISLRAHLRAKGVMKNYTPKQIHLYWEKVASTKNPASLARINTSLLAAASNNDYAMIPPQPVMPYIGPVPMATVPHMVPTPISEEERVVKYNRDDFVEYVNKIEQFTKRVRTQLEYGNYLWLEAVKGVTNRVIEMENDIEELERQRANEQASKPWVVHYK</sequence>
<keyword evidence="3" id="KW-1185">Reference proteome</keyword>
<evidence type="ECO:0000313" key="2">
    <source>
        <dbReference type="EMBL" id="CAG8491274.1"/>
    </source>
</evidence>
<proteinExistence type="predicted"/>
<gene>
    <name evidence="2" type="ORF">POCULU_LOCUS2087</name>
</gene>